<dbReference type="InterPro" id="IPR009839">
    <property type="entry name" value="SseB_N"/>
</dbReference>
<evidence type="ECO:0000259" key="2">
    <source>
        <dbReference type="Pfam" id="PF14581"/>
    </source>
</evidence>
<evidence type="ECO:0000313" key="4">
    <source>
        <dbReference type="Proteomes" id="UP001217476"/>
    </source>
</evidence>
<dbReference type="EMBL" id="CP119312">
    <property type="protein sequence ID" value="WEK02881.1"/>
    <property type="molecule type" value="Genomic_DNA"/>
</dbReference>
<name>A0AAJ5VRJ0_9HYPH</name>
<evidence type="ECO:0000313" key="3">
    <source>
        <dbReference type="EMBL" id="WEK02881.1"/>
    </source>
</evidence>
<proteinExistence type="predicted"/>
<sequence length="271" mass="29395">MRWLKKLLGNKVRDAEQAEPVETAAQKSEASVAPRPINEIEEFLFEAAVNADARPGFERALLEAKLFVATPAPPAIEGMRTVGEGEYLNLMSVRSPDGALVTAIFTAQERIADVFGDGVGFVAMQGRELLSLVESGGAWLNPGFPYSVHWAPDHVTALLGKPVRHTVAKDTNVMLGTPANPPTALIRDLQQVLSGNAGIIEAWFALAHWPDEERSAWFLDIRASLSAEEVRALLDETLRNADYAGQPLDMVVNRADDVVGAGIRLVPVETH</sequence>
<gene>
    <name evidence="3" type="ORF">P0Y65_11735</name>
</gene>
<feature type="domain" description="SseB protein N-terminal" evidence="1">
    <location>
        <begin position="42"/>
        <end position="156"/>
    </location>
</feature>
<dbReference type="AlphaFoldDB" id="A0AAJ5VRJ0"/>
<evidence type="ECO:0000259" key="1">
    <source>
        <dbReference type="Pfam" id="PF07179"/>
    </source>
</evidence>
<reference evidence="3" key="1">
    <citation type="submission" date="2023-03" db="EMBL/GenBank/DDBJ databases">
        <title>Andean soil-derived lignocellulolytic bacterial consortium as a source of novel taxa and putative plastic-active enzymes.</title>
        <authorList>
            <person name="Diaz-Garcia L."/>
            <person name="Chuvochina M."/>
            <person name="Feuerriegel G."/>
            <person name="Bunk B."/>
            <person name="Sproer C."/>
            <person name="Streit W.R."/>
            <person name="Rodriguez L.M."/>
            <person name="Overmann J."/>
            <person name="Jimenez D.J."/>
        </authorList>
    </citation>
    <scope>NUCLEOTIDE SEQUENCE</scope>
    <source>
        <strain evidence="3">MAG 4196</strain>
    </source>
</reference>
<feature type="domain" description="SseB protein C-terminal" evidence="2">
    <location>
        <begin position="167"/>
        <end position="252"/>
    </location>
</feature>
<dbReference type="InterPro" id="IPR027945">
    <property type="entry name" value="SseB_C"/>
</dbReference>
<dbReference type="Proteomes" id="UP001217476">
    <property type="component" value="Chromosome"/>
</dbReference>
<protein>
    <submittedName>
        <fullName evidence="3">Enhanced serine sensitivity protein SseB C-terminal domain-containing protein</fullName>
    </submittedName>
</protein>
<dbReference type="Pfam" id="PF07179">
    <property type="entry name" value="SseB"/>
    <property type="match status" value="1"/>
</dbReference>
<accession>A0AAJ5VRJ0</accession>
<organism evidence="3 4">
    <name type="scientific">Candidatus Devosia phytovorans</name>
    <dbReference type="NCBI Taxonomy" id="3121372"/>
    <lineage>
        <taxon>Bacteria</taxon>
        <taxon>Pseudomonadati</taxon>
        <taxon>Pseudomonadota</taxon>
        <taxon>Alphaproteobacteria</taxon>
        <taxon>Hyphomicrobiales</taxon>
        <taxon>Devosiaceae</taxon>
        <taxon>Devosia</taxon>
    </lineage>
</organism>
<dbReference type="Pfam" id="PF14581">
    <property type="entry name" value="SseB_C"/>
    <property type="match status" value="1"/>
</dbReference>